<dbReference type="SUPFAM" id="SSF53756">
    <property type="entry name" value="UDP-Glycosyltransferase/glycogen phosphorylase"/>
    <property type="match status" value="1"/>
</dbReference>
<comment type="caution">
    <text evidence="8">Lacks conserved residue(s) required for the propagation of feature annotation.</text>
</comment>
<comment type="catalytic activity">
    <reaction evidence="1 8">
        <text>[(1-&gt;4)-alpha-D-glucosyl](n) + ADP-alpha-D-glucose = [(1-&gt;4)-alpha-D-glucosyl](n+1) + ADP + H(+)</text>
        <dbReference type="Rhea" id="RHEA:18189"/>
        <dbReference type="Rhea" id="RHEA-COMP:9584"/>
        <dbReference type="Rhea" id="RHEA-COMP:9587"/>
        <dbReference type="ChEBI" id="CHEBI:15378"/>
        <dbReference type="ChEBI" id="CHEBI:15444"/>
        <dbReference type="ChEBI" id="CHEBI:57498"/>
        <dbReference type="ChEBI" id="CHEBI:456216"/>
        <dbReference type="EC" id="2.4.1.21"/>
    </reaction>
</comment>
<evidence type="ECO:0000259" key="9">
    <source>
        <dbReference type="Pfam" id="PF00534"/>
    </source>
</evidence>
<dbReference type="Pfam" id="PF00534">
    <property type="entry name" value="Glycos_transf_1"/>
    <property type="match status" value="1"/>
</dbReference>
<evidence type="ECO:0000256" key="7">
    <source>
        <dbReference type="ARBA" id="ARBA00023056"/>
    </source>
</evidence>
<accession>E1QK98</accession>
<organism evidence="11 12">
    <name type="scientific">Desulfarculus baarsii (strain ATCC 33931 / DSM 2075 / LMG 7858 / VKM B-1802 / 2st14)</name>
    <dbReference type="NCBI Taxonomy" id="644282"/>
    <lineage>
        <taxon>Bacteria</taxon>
        <taxon>Pseudomonadati</taxon>
        <taxon>Thermodesulfobacteriota</taxon>
        <taxon>Desulfarculia</taxon>
        <taxon>Desulfarculales</taxon>
        <taxon>Desulfarculaceae</taxon>
        <taxon>Desulfarculus</taxon>
    </lineage>
</organism>
<reference evidence="11 12" key="1">
    <citation type="journal article" date="2010" name="Stand. Genomic Sci.">
        <title>Complete genome sequence of Desulfarculus baarsii type strain (2st14).</title>
        <authorList>
            <person name="Sun H."/>
            <person name="Spring S."/>
            <person name="Lapidus A."/>
            <person name="Davenport K."/>
            <person name="Del Rio T.G."/>
            <person name="Tice H."/>
            <person name="Nolan M."/>
            <person name="Copeland A."/>
            <person name="Cheng J.F."/>
            <person name="Lucas S."/>
            <person name="Tapia R."/>
            <person name="Goodwin L."/>
            <person name="Pitluck S."/>
            <person name="Ivanova N."/>
            <person name="Pagani I."/>
            <person name="Mavromatis K."/>
            <person name="Ovchinnikova G."/>
            <person name="Pati A."/>
            <person name="Chen A."/>
            <person name="Palaniappan K."/>
            <person name="Hauser L."/>
            <person name="Chang Y.J."/>
            <person name="Jeffries C.D."/>
            <person name="Detter J.C."/>
            <person name="Han C."/>
            <person name="Rohde M."/>
            <person name="Brambilla E."/>
            <person name="Goker M."/>
            <person name="Woyke T."/>
            <person name="Bristow J."/>
            <person name="Eisen J.A."/>
            <person name="Markowitz V."/>
            <person name="Hugenholtz P."/>
            <person name="Kyrpides N.C."/>
            <person name="Klenk H.P."/>
            <person name="Land M."/>
        </authorList>
    </citation>
    <scope>NUCLEOTIDE SEQUENCE [LARGE SCALE GENOMIC DNA]</scope>
    <source>
        <strain evidence="12">ATCC 33931 / DSM 2075 / LMG 7858 / VKM B-1802 / 2st14</strain>
    </source>
</reference>
<dbReference type="InterPro" id="IPR013534">
    <property type="entry name" value="Starch_synth_cat_dom"/>
</dbReference>
<keyword evidence="6 8" id="KW-0808">Transferase</keyword>
<dbReference type="EMBL" id="CP002085">
    <property type="protein sequence ID" value="ADK85991.1"/>
    <property type="molecule type" value="Genomic_DNA"/>
</dbReference>
<dbReference type="GO" id="GO:0009011">
    <property type="term" value="F:alpha-1,4-glucan glucosyltransferase (ADP-glucose donor) activity"/>
    <property type="evidence" value="ECO:0007669"/>
    <property type="project" value="UniProtKB-UniRule"/>
</dbReference>
<dbReference type="Gene3D" id="3.40.50.2000">
    <property type="entry name" value="Glycogen Phosphorylase B"/>
    <property type="match status" value="2"/>
</dbReference>
<comment type="pathway">
    <text evidence="3 8">Glycan biosynthesis; glycogen biosynthesis.</text>
</comment>
<keyword evidence="7 8" id="KW-0320">Glycogen biosynthesis</keyword>
<keyword evidence="12" id="KW-1185">Reference proteome</keyword>
<sequence>MHILFLSPEVWPFIHVSGLSEVSHDLPLALGALGHQVSVITPKGRLTPEVEAGLEKLDLLIQVPISYTMHAAEVYRRHMGPGVDVYLIEHESLFDRDGLYGNEFGDYQDNAERFIFFSRACLELALAMDWRPDVLHANDWTTGLTPLYLKTLYADRPHFKAAASLMTVHNLGKQGVFWHYDMPLTGLGWECFVPEMVEFYGKINFLKAGLVSADKLSTVSPRYAREILGADLGLGLEGVLNFRQDDLTAILSGIDYATWDPASDRHLARNYDHHDLEGRQACQDDLRAAFGLDRLARRPIVAVVGALVERKGLDLICESIDAIIGLGLDLVVSGSGSDQYHEILDAASQRLPGRLGLKLGYELALAHKVMAGADMVLLPSRYEPCGLHQMHAMRYGAVPVARATGGLDDTVDEGQPPGEGTGFKFEPYSTEAMLEALGRALAAHGDPDVWRPIMQNGMGRDFSWRSAVARYDDLYRQAIAKRRGARGA</sequence>
<proteinExistence type="inferred from homology"/>
<dbReference type="HAMAP" id="MF_00484">
    <property type="entry name" value="Glycogen_synth"/>
    <property type="match status" value="1"/>
</dbReference>
<evidence type="ECO:0000256" key="6">
    <source>
        <dbReference type="ARBA" id="ARBA00022679"/>
    </source>
</evidence>
<dbReference type="GO" id="GO:0004373">
    <property type="term" value="F:alpha-1,4-glucan glucosyltransferase (UDP-glucose donor) activity"/>
    <property type="evidence" value="ECO:0007669"/>
    <property type="project" value="InterPro"/>
</dbReference>
<comment type="similarity">
    <text evidence="4 8">Belongs to the glycosyltransferase 1 family. Bacterial/plant glycogen synthase subfamily.</text>
</comment>
<evidence type="ECO:0000259" key="10">
    <source>
        <dbReference type="Pfam" id="PF08323"/>
    </source>
</evidence>
<evidence type="ECO:0000313" key="11">
    <source>
        <dbReference type="EMBL" id="ADK85991.1"/>
    </source>
</evidence>
<evidence type="ECO:0000256" key="1">
    <source>
        <dbReference type="ARBA" id="ARBA00001478"/>
    </source>
</evidence>
<dbReference type="EC" id="2.4.1.21" evidence="8"/>
<evidence type="ECO:0000256" key="4">
    <source>
        <dbReference type="ARBA" id="ARBA00010281"/>
    </source>
</evidence>
<evidence type="ECO:0000256" key="2">
    <source>
        <dbReference type="ARBA" id="ARBA00002764"/>
    </source>
</evidence>
<dbReference type="Proteomes" id="UP000009047">
    <property type="component" value="Chromosome"/>
</dbReference>
<dbReference type="InterPro" id="IPR001296">
    <property type="entry name" value="Glyco_trans_1"/>
</dbReference>
<feature type="domain" description="Starch synthase catalytic" evidence="10">
    <location>
        <begin position="2"/>
        <end position="241"/>
    </location>
</feature>
<keyword evidence="5 8" id="KW-0328">Glycosyltransferase</keyword>
<dbReference type="UniPathway" id="UPA00164"/>
<gene>
    <name evidence="8" type="primary">glgA</name>
    <name evidence="11" type="ordered locus">Deba_2637</name>
</gene>
<evidence type="ECO:0000256" key="3">
    <source>
        <dbReference type="ARBA" id="ARBA00004964"/>
    </source>
</evidence>
<dbReference type="CDD" id="cd03791">
    <property type="entry name" value="GT5_Glycogen_synthase_DULL1-like"/>
    <property type="match status" value="1"/>
</dbReference>
<dbReference type="PANTHER" id="PTHR45825:SF11">
    <property type="entry name" value="ALPHA AMYLASE DOMAIN-CONTAINING PROTEIN"/>
    <property type="match status" value="1"/>
</dbReference>
<evidence type="ECO:0000256" key="8">
    <source>
        <dbReference type="HAMAP-Rule" id="MF_00484"/>
    </source>
</evidence>
<dbReference type="GO" id="GO:0005978">
    <property type="term" value="P:glycogen biosynthetic process"/>
    <property type="evidence" value="ECO:0007669"/>
    <property type="project" value="UniProtKB-UniRule"/>
</dbReference>
<dbReference type="GO" id="GO:0005829">
    <property type="term" value="C:cytosol"/>
    <property type="evidence" value="ECO:0007669"/>
    <property type="project" value="TreeGrafter"/>
</dbReference>
<feature type="domain" description="Glycosyl transferase family 1" evidence="9">
    <location>
        <begin position="297"/>
        <end position="442"/>
    </location>
</feature>
<dbReference type="CAZy" id="GT5">
    <property type="family name" value="Glycosyltransferase Family 5"/>
</dbReference>
<dbReference type="HOGENOM" id="CLU_009583_18_2_7"/>
<dbReference type="InterPro" id="IPR011835">
    <property type="entry name" value="GS/SS"/>
</dbReference>
<dbReference type="RefSeq" id="WP_013259430.1">
    <property type="nucleotide sequence ID" value="NC_014365.1"/>
</dbReference>
<dbReference type="NCBIfam" id="TIGR02095">
    <property type="entry name" value="glgA"/>
    <property type="match status" value="1"/>
</dbReference>
<dbReference type="Pfam" id="PF08323">
    <property type="entry name" value="Glyco_transf_5"/>
    <property type="match status" value="1"/>
</dbReference>
<dbReference type="OrthoDB" id="9808590at2"/>
<comment type="function">
    <text evidence="2 8">Synthesizes alpha-1,4-glucan chains using ADP-glucose.</text>
</comment>
<evidence type="ECO:0000256" key="5">
    <source>
        <dbReference type="ARBA" id="ARBA00022676"/>
    </source>
</evidence>
<protein>
    <recommendedName>
        <fullName evidence="8">Glycogen synthase</fullName>
        <ecNumber evidence="8">2.4.1.21</ecNumber>
    </recommendedName>
    <alternativeName>
        <fullName evidence="8">Starch [bacterial glycogen] synthase</fullName>
    </alternativeName>
</protein>
<dbReference type="PANTHER" id="PTHR45825">
    <property type="entry name" value="GRANULE-BOUND STARCH SYNTHASE 1, CHLOROPLASTIC/AMYLOPLASTIC"/>
    <property type="match status" value="1"/>
</dbReference>
<dbReference type="STRING" id="644282.Deba_2637"/>
<dbReference type="AlphaFoldDB" id="E1QK98"/>
<evidence type="ECO:0000313" key="12">
    <source>
        <dbReference type="Proteomes" id="UP000009047"/>
    </source>
</evidence>
<dbReference type="eggNOG" id="COG0297">
    <property type="taxonomic scope" value="Bacteria"/>
</dbReference>
<dbReference type="KEGG" id="dbr:Deba_2637"/>
<name>E1QK98_DESB2</name>